<feature type="domain" description="Adenovirus DNA-binding zinc-binding" evidence="12">
    <location>
        <begin position="353"/>
        <end position="454"/>
    </location>
</feature>
<evidence type="ECO:0000256" key="10">
    <source>
        <dbReference type="SAM" id="MobiDB-lite"/>
    </source>
</evidence>
<keyword evidence="3" id="KW-1048">Host nucleus</keyword>
<evidence type="ECO:0000256" key="8">
    <source>
        <dbReference type="ARBA" id="ARBA00023109"/>
    </source>
</evidence>
<evidence type="ECO:0000256" key="7">
    <source>
        <dbReference type="ARBA" id="ARBA00022833"/>
    </source>
</evidence>
<dbReference type="GO" id="GO:0006260">
    <property type="term" value="P:DNA replication"/>
    <property type="evidence" value="ECO:0007669"/>
    <property type="project" value="UniProtKB-KW"/>
</dbReference>
<evidence type="ECO:0000256" key="3">
    <source>
        <dbReference type="ARBA" id="ARBA00022562"/>
    </source>
</evidence>
<feature type="region of interest" description="Disordered" evidence="10">
    <location>
        <begin position="157"/>
        <end position="236"/>
    </location>
</feature>
<dbReference type="InterPro" id="IPR005376">
    <property type="entry name" value="Adenovirus_DNA-bd_zn-bd"/>
</dbReference>
<protein>
    <submittedName>
        <fullName evidence="13">DNA-binding protein</fullName>
    </submittedName>
</protein>
<feature type="domain" description="Adenovirus DNA-binding all-alpha" evidence="11">
    <location>
        <begin position="257"/>
        <end position="334"/>
    </location>
</feature>
<evidence type="ECO:0000256" key="2">
    <source>
        <dbReference type="ARBA" id="ARBA00022553"/>
    </source>
</evidence>
<dbReference type="InterPro" id="IPR036368">
    <property type="entry name" value="ADBP_zn-bd_sf"/>
</dbReference>
<keyword evidence="2" id="KW-0597">Phosphoprotein</keyword>
<keyword evidence="4" id="KW-0945">Host-virus interaction</keyword>
<feature type="domain" description="Adenovirus DNA-binding zinc-binding" evidence="12">
    <location>
        <begin position="469"/>
        <end position="570"/>
    </location>
</feature>
<dbReference type="EMBL" id="MT138099">
    <property type="protein sequence ID" value="QLI47683.1"/>
    <property type="molecule type" value="Genomic_DNA"/>
</dbReference>
<evidence type="ECO:0000259" key="11">
    <source>
        <dbReference type="Pfam" id="PF02236"/>
    </source>
</evidence>
<evidence type="ECO:0000256" key="9">
    <source>
        <dbReference type="ARBA" id="ARBA00023125"/>
    </source>
</evidence>
<keyword evidence="8" id="KW-1194">Viral DNA replication</keyword>
<organism evidence="13">
    <name type="scientific">Adenoviridae sp</name>
    <dbReference type="NCBI Taxonomy" id="2558248"/>
    <lineage>
        <taxon>Viruses</taxon>
        <taxon>Varidnaviria</taxon>
        <taxon>Bamfordvirae</taxon>
        <taxon>Preplasmiviricota</taxon>
        <taxon>Polisuviricotina</taxon>
        <taxon>Pharingeaviricetes</taxon>
        <taxon>Rowavirales</taxon>
        <taxon>Adenoviridae</taxon>
    </lineage>
</organism>
<proteinExistence type="predicted"/>
<sequence length="609" mass="67406">MNRFQNYTNHENRFLIPSQSHSLEKTKMAQFLDLEAVESGAEEMYSDEMDSNVSDLEVDLGGASANAETVKRQVSRKRPKTTSKKARQEAKNQEEERQHQSVPARGKWSHSPSGFKRVIYRIGQMLAGLIHIGCAHRQGVSGGLVNHGRALAVIGRKSVQKRAKSSHQVSDSDDPAEEQTRSTGGNGGHSKATAMGGRKRSATSHESAEAGTSGTQAKKAFPGKVQPLPETDSEEELEIVVNPAAPNPPEDPITYNAQKAMGMLERICDTLDIKWQGYDIAPDSAIWSKIGGTYMRKKHSDYRLTFSAYDSFHTQIGRFMAAMVYAKSGLEPKFLPGGVFVWRHGWFDQDQEPKCLHGQELVAKPRSIELNPSSEAGKRAIAEQNAAMEKNRYGRQVAVLRFPNNAVCYKDKDHNGFPHPHAHGSCCVVFSDVQKAISAMTHDIEWTLALYPNADKQRARECVLICGSCNCNYATEGPIAGRQLPKMVPYKLSGTDEISRDLCKSRKDMQVHKEHPHTMVFMCCNPQSSGMGTGGGRGAAKNKGDKSCSWKLSAMDLRFAYVVANEIYGAVFGKTTPANLQQFKWSDQYCFKTDVLTPIRPLESQDPFA</sequence>
<keyword evidence="9 13" id="KW-0238">DNA-binding</keyword>
<dbReference type="Gene3D" id="3.90.148.10">
    <property type="entry name" value="Adenovirus DNA-binding, C-terminal domain superfamily/Adenovirus DNA-binding, zinc binding domain"/>
    <property type="match status" value="1"/>
</dbReference>
<evidence type="ECO:0000256" key="1">
    <source>
        <dbReference type="ARBA" id="ARBA00022518"/>
    </source>
</evidence>
<evidence type="ECO:0000256" key="4">
    <source>
        <dbReference type="ARBA" id="ARBA00022581"/>
    </source>
</evidence>
<dbReference type="SUPFAM" id="SSF57917">
    <property type="entry name" value="Zn-binding domains of ADDBP"/>
    <property type="match status" value="2"/>
</dbReference>
<evidence type="ECO:0000313" key="13">
    <source>
        <dbReference type="EMBL" id="QLI47683.1"/>
    </source>
</evidence>
<evidence type="ECO:0000256" key="6">
    <source>
        <dbReference type="ARBA" id="ARBA00022723"/>
    </source>
</evidence>
<dbReference type="GO" id="GO:0008270">
    <property type="term" value="F:zinc ion binding"/>
    <property type="evidence" value="ECO:0007669"/>
    <property type="project" value="InterPro"/>
</dbReference>
<keyword evidence="1" id="KW-0244">Early protein</keyword>
<dbReference type="GO" id="GO:0006351">
    <property type="term" value="P:DNA-templated transcription"/>
    <property type="evidence" value="ECO:0007669"/>
    <property type="project" value="InterPro"/>
</dbReference>
<evidence type="ECO:0000256" key="5">
    <source>
        <dbReference type="ARBA" id="ARBA00022705"/>
    </source>
</evidence>
<keyword evidence="6" id="KW-0479">Metal-binding</keyword>
<dbReference type="GO" id="GO:0039693">
    <property type="term" value="P:viral DNA genome replication"/>
    <property type="evidence" value="ECO:0007669"/>
    <property type="project" value="UniProtKB-KW"/>
</dbReference>
<dbReference type="Gene3D" id="1.10.269.10">
    <property type="entry name" value="Adenovirus DNA-binding, N-terminal domain"/>
    <property type="match status" value="1"/>
</dbReference>
<feature type="region of interest" description="Disordered" evidence="10">
    <location>
        <begin position="64"/>
        <end position="111"/>
    </location>
</feature>
<dbReference type="Pfam" id="PF03728">
    <property type="entry name" value="Viral_DNA_Zn_bi"/>
    <property type="match status" value="2"/>
</dbReference>
<feature type="compositionally biased region" description="Basic residues" evidence="10">
    <location>
        <begin position="73"/>
        <end position="85"/>
    </location>
</feature>
<name>A0A7D5TZS9_9ADEN</name>
<dbReference type="InterPro" id="IPR036362">
    <property type="entry name" value="Adenovirus_DNA-bd_N_sf"/>
</dbReference>
<dbReference type="InterPro" id="IPR036367">
    <property type="entry name" value="Ad_DBP_C_sf"/>
</dbReference>
<keyword evidence="5" id="KW-0235">DNA replication</keyword>
<reference evidence="13" key="1">
    <citation type="submission" date="2020-01" db="EMBL/GenBank/DDBJ databases">
        <title>Viral genomes from wild and zoo birds in China.</title>
        <authorList>
            <person name="Yang Z."/>
            <person name="Shan T."/>
            <person name="Yang S."/>
            <person name="Zhang W."/>
        </authorList>
    </citation>
    <scope>NUCLEOTIDE SEQUENCE</scope>
    <source>
        <strain evidence="13">Sis058ade1</strain>
    </source>
</reference>
<keyword evidence="7" id="KW-0862">Zinc</keyword>
<dbReference type="InterPro" id="IPR003176">
    <property type="entry name" value="Adenovirus_DNA-bd_a"/>
</dbReference>
<accession>A0A7D5TZS9</accession>
<feature type="compositionally biased region" description="Basic and acidic residues" evidence="10">
    <location>
        <begin position="86"/>
        <end position="99"/>
    </location>
</feature>
<evidence type="ECO:0000259" key="12">
    <source>
        <dbReference type="Pfam" id="PF03728"/>
    </source>
</evidence>
<dbReference type="SUPFAM" id="SSF47724">
    <property type="entry name" value="Domain of early E2A DNA-binding protein, ADDBP"/>
    <property type="match status" value="1"/>
</dbReference>
<dbReference type="GO" id="GO:0003677">
    <property type="term" value="F:DNA binding"/>
    <property type="evidence" value="ECO:0007669"/>
    <property type="project" value="UniProtKB-KW"/>
</dbReference>
<dbReference type="Pfam" id="PF02236">
    <property type="entry name" value="Viral_DNA_bi"/>
    <property type="match status" value="1"/>
</dbReference>